<evidence type="ECO:0000256" key="7">
    <source>
        <dbReference type="ARBA" id="ARBA00022676"/>
    </source>
</evidence>
<evidence type="ECO:0000256" key="6">
    <source>
        <dbReference type="ARBA" id="ARBA00022519"/>
    </source>
</evidence>
<proteinExistence type="inferred from homology"/>
<evidence type="ECO:0000313" key="15">
    <source>
        <dbReference type="Proteomes" id="UP001596152"/>
    </source>
</evidence>
<evidence type="ECO:0000256" key="2">
    <source>
        <dbReference type="ARBA" id="ARBA00005001"/>
    </source>
</evidence>
<sequence>MSGYGSTARVYEIDADIPAFPAYAGASSWLPEQAPLAMPRQTFDDASQQVTRKLDTRPQGLLARRFIVFGSTLVVAVLAMIAPVILCAREGFQPLEIVSLVLFGVLISAIACWFCSTFAGLVVMLTGREQEDMDFAPYPPMPTRRTALLMPLYNEDARAALARLGALDASLARLGASEAFDLFVLSDSTKDEAAAAEMLACIALRAQAGSNLYYRRRTENVERKAGNIADWTRTFGGAYDFMVVLDADSTMAGETVLRLVDAMERNPGVGLIQTAPTIIKAQTVFARLSQFGVRLYGRVAAAGLAWWAGSEASYWGHNAILRTRAFADCAGLPHLEGRKPFGGHIMSHDVVEAALLRRAGWAVHVTAALDGSSEETPPTLTDFIRRDHRWCQGNLQHLPLIAAKGLNPISRLQLAMGCMAYLSSPLWFASLVVGMAMQLQGPVDWASFWYILNPELSPFMLASLLGAVMLMGPKIMGFILVLSRPGERRAFGGARQIAKGMAMEIALSAALAPILMVANTKAVLKIVSGHDAGWAAQQRDCDGLAWSDAFRAMRWQMATGVMFALGLFIRPDLATWFAPIVLPLLFAAPIAVFTSRVGTGEAFARKGWLVTPDEDGVSASPAVLFRAARPAADFGSPAWARRLQRTA</sequence>
<protein>
    <recommendedName>
        <fullName evidence="4">Glucans biosynthesis glucosyltransferase H</fullName>
    </recommendedName>
</protein>
<dbReference type="NCBIfam" id="NF003962">
    <property type="entry name" value="PRK05454.2-5"/>
    <property type="match status" value="1"/>
</dbReference>
<keyword evidence="5" id="KW-1003">Cell membrane</keyword>
<keyword evidence="6" id="KW-0997">Cell inner membrane</keyword>
<evidence type="ECO:0000256" key="8">
    <source>
        <dbReference type="ARBA" id="ARBA00022679"/>
    </source>
</evidence>
<keyword evidence="10 12" id="KW-1133">Transmembrane helix</keyword>
<dbReference type="EMBL" id="JBHSLF010000011">
    <property type="protein sequence ID" value="MFC5343348.1"/>
    <property type="molecule type" value="Genomic_DNA"/>
</dbReference>
<dbReference type="Pfam" id="PF13632">
    <property type="entry name" value="Glyco_trans_2_3"/>
    <property type="match status" value="1"/>
</dbReference>
<keyword evidence="9 12" id="KW-0812">Transmembrane</keyword>
<evidence type="ECO:0000256" key="10">
    <source>
        <dbReference type="ARBA" id="ARBA00022989"/>
    </source>
</evidence>
<dbReference type="InterPro" id="IPR029044">
    <property type="entry name" value="Nucleotide-diphossugar_trans"/>
</dbReference>
<dbReference type="NCBIfam" id="NF003958">
    <property type="entry name" value="PRK05454.2-1"/>
    <property type="match status" value="1"/>
</dbReference>
<evidence type="ECO:0000256" key="12">
    <source>
        <dbReference type="SAM" id="Phobius"/>
    </source>
</evidence>
<dbReference type="SUPFAM" id="SSF53448">
    <property type="entry name" value="Nucleotide-diphospho-sugar transferases"/>
    <property type="match status" value="1"/>
</dbReference>
<feature type="transmembrane region" description="Helical" evidence="12">
    <location>
        <begin position="576"/>
        <end position="597"/>
    </location>
</feature>
<feature type="transmembrane region" description="Helical" evidence="12">
    <location>
        <begin position="66"/>
        <end position="85"/>
    </location>
</feature>
<feature type="transmembrane region" description="Helical" evidence="12">
    <location>
        <begin position="414"/>
        <end position="439"/>
    </location>
</feature>
<dbReference type="PANTHER" id="PTHR43867">
    <property type="entry name" value="CELLULOSE SYNTHASE CATALYTIC SUBUNIT A [UDP-FORMING]"/>
    <property type="match status" value="1"/>
</dbReference>
<accession>A0ABW0FQV5</accession>
<dbReference type="Proteomes" id="UP001596152">
    <property type="component" value="Unassembled WGS sequence"/>
</dbReference>
<evidence type="ECO:0000256" key="3">
    <source>
        <dbReference type="ARBA" id="ARBA00009337"/>
    </source>
</evidence>
<evidence type="ECO:0000256" key="4">
    <source>
        <dbReference type="ARBA" id="ARBA00020585"/>
    </source>
</evidence>
<gene>
    <name evidence="14" type="primary">mdoH</name>
    <name evidence="14" type="ORF">ACFPIE_05430</name>
</gene>
<name>A0ABW0FQV5_9CAUL</name>
<keyword evidence="8 14" id="KW-0808">Transferase</keyword>
<evidence type="ECO:0000256" key="5">
    <source>
        <dbReference type="ARBA" id="ARBA00022475"/>
    </source>
</evidence>
<feature type="transmembrane region" description="Helical" evidence="12">
    <location>
        <begin position="97"/>
        <end position="125"/>
    </location>
</feature>
<dbReference type="RefSeq" id="WP_374038843.1">
    <property type="nucleotide sequence ID" value="NZ_CP169082.1"/>
</dbReference>
<organism evidence="14 15">
    <name type="scientific">Brevundimonas staleyi</name>
    <dbReference type="NCBI Taxonomy" id="74326"/>
    <lineage>
        <taxon>Bacteria</taxon>
        <taxon>Pseudomonadati</taxon>
        <taxon>Pseudomonadota</taxon>
        <taxon>Alphaproteobacteria</taxon>
        <taxon>Caulobacterales</taxon>
        <taxon>Caulobacteraceae</taxon>
        <taxon>Brevundimonas</taxon>
    </lineage>
</organism>
<keyword evidence="7 14" id="KW-0328">Glycosyltransferase</keyword>
<evidence type="ECO:0000259" key="13">
    <source>
        <dbReference type="Pfam" id="PF13632"/>
    </source>
</evidence>
<dbReference type="PANTHER" id="PTHR43867:SF5">
    <property type="entry name" value="GLUCANS BIOSYNTHESIS GLUCOSYLTRANSFERASE H"/>
    <property type="match status" value="1"/>
</dbReference>
<comment type="pathway">
    <text evidence="2">Glycan metabolism; osmoregulated periplasmic glucan (OPG) biosynthesis.</text>
</comment>
<dbReference type="GO" id="GO:0016757">
    <property type="term" value="F:glycosyltransferase activity"/>
    <property type="evidence" value="ECO:0007669"/>
    <property type="project" value="UniProtKB-KW"/>
</dbReference>
<feature type="domain" description="Glycosyltransferase 2-like" evidence="13">
    <location>
        <begin position="243"/>
        <end position="452"/>
    </location>
</feature>
<reference evidence="15" key="1">
    <citation type="journal article" date="2019" name="Int. J. Syst. Evol. Microbiol.">
        <title>The Global Catalogue of Microorganisms (GCM) 10K type strain sequencing project: providing services to taxonomists for standard genome sequencing and annotation.</title>
        <authorList>
            <consortium name="The Broad Institute Genomics Platform"/>
            <consortium name="The Broad Institute Genome Sequencing Center for Infectious Disease"/>
            <person name="Wu L."/>
            <person name="Ma J."/>
        </authorList>
    </citation>
    <scope>NUCLEOTIDE SEQUENCE [LARGE SCALE GENOMIC DNA]</scope>
    <source>
        <strain evidence="15">JCM 12125</strain>
    </source>
</reference>
<dbReference type="InterPro" id="IPR001173">
    <property type="entry name" value="Glyco_trans_2-like"/>
</dbReference>
<evidence type="ECO:0000256" key="11">
    <source>
        <dbReference type="ARBA" id="ARBA00023136"/>
    </source>
</evidence>
<comment type="similarity">
    <text evidence="3">Belongs to the glycosyltransferase 2 family. OpgH subfamily.</text>
</comment>
<feature type="transmembrane region" description="Helical" evidence="12">
    <location>
        <begin position="459"/>
        <end position="482"/>
    </location>
</feature>
<evidence type="ECO:0000256" key="1">
    <source>
        <dbReference type="ARBA" id="ARBA00004429"/>
    </source>
</evidence>
<comment type="subcellular location">
    <subcellularLocation>
        <location evidence="1">Cell inner membrane</location>
        <topology evidence="1">Multi-pass membrane protein</topology>
    </subcellularLocation>
</comment>
<dbReference type="Gene3D" id="3.90.550.10">
    <property type="entry name" value="Spore Coat Polysaccharide Biosynthesis Protein SpsA, Chain A"/>
    <property type="match status" value="1"/>
</dbReference>
<evidence type="ECO:0000256" key="9">
    <source>
        <dbReference type="ARBA" id="ARBA00022692"/>
    </source>
</evidence>
<keyword evidence="15" id="KW-1185">Reference proteome</keyword>
<keyword evidence="11 12" id="KW-0472">Membrane</keyword>
<dbReference type="InterPro" id="IPR050321">
    <property type="entry name" value="Glycosyltr_2/OpgH_subfam"/>
</dbReference>
<comment type="caution">
    <text evidence="14">The sequence shown here is derived from an EMBL/GenBank/DDBJ whole genome shotgun (WGS) entry which is preliminary data.</text>
</comment>
<evidence type="ECO:0000313" key="14">
    <source>
        <dbReference type="EMBL" id="MFC5343348.1"/>
    </source>
</evidence>